<dbReference type="Proteomes" id="UP000635278">
    <property type="component" value="Unassembled WGS sequence"/>
</dbReference>
<comment type="caution">
    <text evidence="1">The sequence shown here is derived from an EMBL/GenBank/DDBJ whole genome shotgun (WGS) entry which is preliminary data.</text>
</comment>
<evidence type="ECO:0000313" key="1">
    <source>
        <dbReference type="EMBL" id="NHN85931.1"/>
    </source>
</evidence>
<gene>
    <name evidence="1" type="ORF">GOB93_14955</name>
</gene>
<dbReference type="RefSeq" id="WP_173584333.1">
    <property type="nucleotide sequence ID" value="NZ_WOTB01000022.1"/>
</dbReference>
<keyword evidence="2" id="KW-1185">Reference proteome</keyword>
<organism evidence="1 2">
    <name type="scientific">Acetobacter musti</name>
    <dbReference type="NCBI Taxonomy" id="864732"/>
    <lineage>
        <taxon>Bacteria</taxon>
        <taxon>Pseudomonadati</taxon>
        <taxon>Pseudomonadota</taxon>
        <taxon>Alphaproteobacteria</taxon>
        <taxon>Acetobacterales</taxon>
        <taxon>Acetobacteraceae</taxon>
        <taxon>Acetobacter</taxon>
    </lineage>
</organism>
<name>A0ABX0JRY3_9PROT</name>
<accession>A0ABX0JRY3</accession>
<protein>
    <submittedName>
        <fullName evidence="1">Uncharacterized protein</fullName>
    </submittedName>
</protein>
<sequence length="116" mass="12892">MQADITGATSNVVPFRMSVLQRHREHLARWLNAGLCMGLCDADVCVDDEAGYCNAEQILIWVRESADPAYIIRPMGSRWVVVDALRSNILSQQASFELALHFIRPVLPLRGNVVAA</sequence>
<reference evidence="1 2" key="1">
    <citation type="journal article" date="2020" name="Int. J. Syst. Evol. Microbiol.">
        <title>Novel acetic acid bacteria from cider fermentations: Acetobacter conturbans sp. nov. and Acetobacter fallax sp. nov.</title>
        <authorList>
            <person name="Sombolestani A.S."/>
            <person name="Cleenwerck I."/>
            <person name="Cnockaert M."/>
            <person name="Borremans W."/>
            <person name="Wieme A.D."/>
            <person name="De Vuyst L."/>
            <person name="Vandamme P."/>
        </authorList>
    </citation>
    <scope>NUCLEOTIDE SEQUENCE [LARGE SCALE GENOMIC DNA]</scope>
    <source>
        <strain evidence="1 2">LMG 30640</strain>
    </source>
</reference>
<evidence type="ECO:0000313" key="2">
    <source>
        <dbReference type="Proteomes" id="UP000635278"/>
    </source>
</evidence>
<proteinExistence type="predicted"/>
<dbReference type="EMBL" id="WOTB01000022">
    <property type="protein sequence ID" value="NHN85931.1"/>
    <property type="molecule type" value="Genomic_DNA"/>
</dbReference>